<evidence type="ECO:0000313" key="11">
    <source>
        <dbReference type="EMBL" id="MFC4387923.1"/>
    </source>
</evidence>
<reference evidence="12" key="1">
    <citation type="journal article" date="2019" name="Int. J. Syst. Evol. Microbiol.">
        <title>The Global Catalogue of Microorganisms (GCM) 10K type strain sequencing project: providing services to taxonomists for standard genome sequencing and annotation.</title>
        <authorList>
            <consortium name="The Broad Institute Genomics Platform"/>
            <consortium name="The Broad Institute Genome Sequencing Center for Infectious Disease"/>
            <person name="Wu L."/>
            <person name="Ma J."/>
        </authorList>
    </citation>
    <scope>NUCLEOTIDE SEQUENCE [LARGE SCALE GENOMIC DNA]</scope>
    <source>
        <strain evidence="12">KACC 14058</strain>
    </source>
</reference>
<keyword evidence="7 9" id="KW-0326">Glycosidase</keyword>
<dbReference type="InterPro" id="IPR044846">
    <property type="entry name" value="GH10"/>
</dbReference>
<dbReference type="PANTHER" id="PTHR31490">
    <property type="entry name" value="GLYCOSYL HYDROLASE"/>
    <property type="match status" value="1"/>
</dbReference>
<comment type="similarity">
    <text evidence="2 9">Belongs to the glycosyl hydrolase 10 (cellulase F) family.</text>
</comment>
<evidence type="ECO:0000256" key="6">
    <source>
        <dbReference type="ARBA" id="ARBA00023277"/>
    </source>
</evidence>
<dbReference type="SUPFAM" id="SSF51445">
    <property type="entry name" value="(Trans)glycosidases"/>
    <property type="match status" value="1"/>
</dbReference>
<dbReference type="SMART" id="SM00633">
    <property type="entry name" value="Glyco_10"/>
    <property type="match status" value="1"/>
</dbReference>
<evidence type="ECO:0000256" key="3">
    <source>
        <dbReference type="ARBA" id="ARBA00022651"/>
    </source>
</evidence>
<evidence type="ECO:0000256" key="4">
    <source>
        <dbReference type="ARBA" id="ARBA00022729"/>
    </source>
</evidence>
<comment type="catalytic activity">
    <reaction evidence="1 9">
        <text>Endohydrolysis of (1-&gt;4)-beta-D-xylosidic linkages in xylans.</text>
        <dbReference type="EC" id="3.2.1.8"/>
    </reaction>
</comment>
<keyword evidence="4" id="KW-0732">Signal</keyword>
<evidence type="ECO:0000259" key="10">
    <source>
        <dbReference type="PROSITE" id="PS51760"/>
    </source>
</evidence>
<evidence type="ECO:0000256" key="1">
    <source>
        <dbReference type="ARBA" id="ARBA00000681"/>
    </source>
</evidence>
<evidence type="ECO:0000313" key="12">
    <source>
        <dbReference type="Proteomes" id="UP001595880"/>
    </source>
</evidence>
<name>A0ABV8VTV6_9BACI</name>
<dbReference type="PANTHER" id="PTHR31490:SF88">
    <property type="entry name" value="BETA-XYLANASE"/>
    <property type="match status" value="1"/>
</dbReference>
<organism evidence="11 12">
    <name type="scientific">Gracilibacillus marinus</name>
    <dbReference type="NCBI Taxonomy" id="630535"/>
    <lineage>
        <taxon>Bacteria</taxon>
        <taxon>Bacillati</taxon>
        <taxon>Bacillota</taxon>
        <taxon>Bacilli</taxon>
        <taxon>Bacillales</taxon>
        <taxon>Bacillaceae</taxon>
        <taxon>Gracilibacillus</taxon>
    </lineage>
</organism>
<gene>
    <name evidence="11" type="ORF">ACFOZ1_08875</name>
</gene>
<comment type="caution">
    <text evidence="11">The sequence shown here is derived from an EMBL/GenBank/DDBJ whole genome shotgun (WGS) entry which is preliminary data.</text>
</comment>
<accession>A0ABV8VTV6</accession>
<keyword evidence="6 9" id="KW-0119">Carbohydrate metabolism</keyword>
<evidence type="ECO:0000256" key="7">
    <source>
        <dbReference type="ARBA" id="ARBA00023295"/>
    </source>
</evidence>
<sequence length="410" mass="46805">MSKVNMLAHRMATKAIQLVDASGNPVVGKEVEMKQTNHEFLFGCGIFDVIDVANKKVPADRLAFQEEKLDKFLDLFNAATLPFYWGMFEQEEGKPRTKELQTAAKWLKDRNISVKGHPLCWHTLTAPWLLDMTNEEILRAQFDRIKRDVTDFKGLIDTWDVINEVVIMPIFDKYDNGITRISQDLGRVGIIKEMFAKTRLYNPEATLLLNDFNTSINYEILIDGCLNAGISIDAIGIQSHQHQGYWGLEKLEEVLDRFSSFGLPIHFTENTLTSGHLMPAEIEDLNDYQIPEWPSTEEFEERQAKEVEEMYTVLFEHPLVEAVTTWSFSDDGAWLGAPAGFLRKDNSEKPSYQVLKKLIKEDWSTNHQGKTDEQGVVTLEGFLGDYELICEGEKVSFKLEGSGERVQLVL</sequence>
<dbReference type="Pfam" id="PF00331">
    <property type="entry name" value="Glyco_hydro_10"/>
    <property type="match status" value="1"/>
</dbReference>
<keyword evidence="5 9" id="KW-0378">Hydrolase</keyword>
<dbReference type="RefSeq" id="WP_390198575.1">
    <property type="nucleotide sequence ID" value="NZ_JBHSDV010000002.1"/>
</dbReference>
<protein>
    <recommendedName>
        <fullName evidence="9">Beta-xylanase</fullName>
        <ecNumber evidence="9">3.2.1.8</ecNumber>
    </recommendedName>
</protein>
<keyword evidence="8 9" id="KW-0624">Polysaccharide degradation</keyword>
<evidence type="ECO:0000256" key="9">
    <source>
        <dbReference type="RuleBase" id="RU361174"/>
    </source>
</evidence>
<dbReference type="Proteomes" id="UP001595880">
    <property type="component" value="Unassembled WGS sequence"/>
</dbReference>
<keyword evidence="3" id="KW-0858">Xylan degradation</keyword>
<dbReference type="PRINTS" id="PR00134">
    <property type="entry name" value="GLHYDRLASE10"/>
</dbReference>
<evidence type="ECO:0000256" key="5">
    <source>
        <dbReference type="ARBA" id="ARBA00022801"/>
    </source>
</evidence>
<feature type="domain" description="GH10" evidence="10">
    <location>
        <begin position="54"/>
        <end position="358"/>
    </location>
</feature>
<evidence type="ECO:0000256" key="2">
    <source>
        <dbReference type="ARBA" id="ARBA00007495"/>
    </source>
</evidence>
<dbReference type="InterPro" id="IPR017853">
    <property type="entry name" value="GH"/>
</dbReference>
<dbReference type="InterPro" id="IPR001000">
    <property type="entry name" value="GH10_dom"/>
</dbReference>
<evidence type="ECO:0000256" key="8">
    <source>
        <dbReference type="ARBA" id="ARBA00023326"/>
    </source>
</evidence>
<dbReference type="Gene3D" id="3.20.20.80">
    <property type="entry name" value="Glycosidases"/>
    <property type="match status" value="1"/>
</dbReference>
<proteinExistence type="inferred from homology"/>
<dbReference type="PROSITE" id="PS51760">
    <property type="entry name" value="GH10_2"/>
    <property type="match status" value="1"/>
</dbReference>
<keyword evidence="12" id="KW-1185">Reference proteome</keyword>
<dbReference type="EC" id="3.2.1.8" evidence="9"/>
<dbReference type="EMBL" id="JBHSDV010000002">
    <property type="protein sequence ID" value="MFC4387923.1"/>
    <property type="molecule type" value="Genomic_DNA"/>
</dbReference>